<feature type="transmembrane region" description="Helical" evidence="7">
    <location>
        <begin position="223"/>
        <end position="244"/>
    </location>
</feature>
<dbReference type="InterPro" id="IPR036259">
    <property type="entry name" value="MFS_trans_sf"/>
</dbReference>
<dbReference type="PRINTS" id="PR01035">
    <property type="entry name" value="TCRTETA"/>
</dbReference>
<dbReference type="Gene3D" id="1.20.1250.20">
    <property type="entry name" value="MFS general substrate transporter like domains"/>
    <property type="match status" value="2"/>
</dbReference>
<keyword evidence="2" id="KW-0813">Transport</keyword>
<feature type="transmembrane region" description="Helical" evidence="7">
    <location>
        <begin position="46"/>
        <end position="70"/>
    </location>
</feature>
<name>A0A2A6RP88_9CHLR</name>
<dbReference type="Proteomes" id="UP000220527">
    <property type="component" value="Unassembled WGS sequence"/>
</dbReference>
<feature type="transmembrane region" description="Helical" evidence="7">
    <location>
        <begin position="283"/>
        <end position="302"/>
    </location>
</feature>
<protein>
    <submittedName>
        <fullName evidence="9">MFS transporter</fullName>
    </submittedName>
</protein>
<dbReference type="PANTHER" id="PTHR43414">
    <property type="entry name" value="MULTIDRUG RESISTANCE PROTEIN MDTG"/>
    <property type="match status" value="1"/>
</dbReference>
<accession>A0A2A6RP88</accession>
<evidence type="ECO:0000259" key="8">
    <source>
        <dbReference type="PROSITE" id="PS50850"/>
    </source>
</evidence>
<dbReference type="InterPro" id="IPR020846">
    <property type="entry name" value="MFS_dom"/>
</dbReference>
<keyword evidence="5 7" id="KW-1133">Transmembrane helix</keyword>
<dbReference type="OrthoDB" id="65739at2"/>
<feature type="transmembrane region" description="Helical" evidence="7">
    <location>
        <begin position="7"/>
        <end position="34"/>
    </location>
</feature>
<evidence type="ECO:0000256" key="3">
    <source>
        <dbReference type="ARBA" id="ARBA00022475"/>
    </source>
</evidence>
<feature type="transmembrane region" description="Helical" evidence="7">
    <location>
        <begin position="372"/>
        <end position="390"/>
    </location>
</feature>
<evidence type="ECO:0000256" key="7">
    <source>
        <dbReference type="SAM" id="Phobius"/>
    </source>
</evidence>
<dbReference type="EMBL" id="NQWI01000005">
    <property type="protein sequence ID" value="PDW04745.1"/>
    <property type="molecule type" value="Genomic_DNA"/>
</dbReference>
<sequence length="405" mass="42706">MQRWQTTLWIMFTAQLISAVGFAVFFPFLPLYVADLGTQTGLSIEFWAGMAFSSQAITMALASPIWGSLADRVGYKLMVERAMYGGALILLLMAFVRSAEELVLLRAIQGMITGTISAANALVAAEVPRERLGYAMGTLQMGLWGGIALGPLIGGLLADAFGYRMPFVLTAGLLLLAGLLVSLGVRRGARPSPKADQPHQGLLASWRAILATSGMPLAYSLRFLASLAHTIFIPFAPLFILTLMATDERIGTVTGVMVGTASAASVATSIYLGRLGDQHGHRWVLIGCASLSVLLYLLHIFVTNPWQLLALQLSAGAVWGGVSPAISALLGRYTGTGSEGAVYGIDNAIVSIARAVAPILGALVVLLIGLRGIFIITALIYALVGGLALLRLPDPPEGRKEESGA</sequence>
<dbReference type="GO" id="GO:0005886">
    <property type="term" value="C:plasma membrane"/>
    <property type="evidence" value="ECO:0007669"/>
    <property type="project" value="UniProtKB-SubCell"/>
</dbReference>
<feature type="domain" description="Major facilitator superfamily (MFS) profile" evidence="8">
    <location>
        <begin position="7"/>
        <end position="396"/>
    </location>
</feature>
<gene>
    <name evidence="9" type="ORF">CJ255_02245</name>
</gene>
<feature type="transmembrane region" description="Helical" evidence="7">
    <location>
        <begin position="132"/>
        <end position="153"/>
    </location>
</feature>
<evidence type="ECO:0000256" key="6">
    <source>
        <dbReference type="ARBA" id="ARBA00023136"/>
    </source>
</evidence>
<feature type="transmembrane region" description="Helical" evidence="7">
    <location>
        <begin position="105"/>
        <end position="125"/>
    </location>
</feature>
<keyword evidence="10" id="KW-1185">Reference proteome</keyword>
<dbReference type="AlphaFoldDB" id="A0A2A6RP88"/>
<comment type="caution">
    <text evidence="9">The sequence shown here is derived from an EMBL/GenBank/DDBJ whole genome shotgun (WGS) entry which is preliminary data.</text>
</comment>
<evidence type="ECO:0000256" key="2">
    <source>
        <dbReference type="ARBA" id="ARBA00022448"/>
    </source>
</evidence>
<dbReference type="InterPro" id="IPR011701">
    <property type="entry name" value="MFS"/>
</dbReference>
<keyword evidence="3" id="KW-1003">Cell membrane</keyword>
<evidence type="ECO:0000313" key="9">
    <source>
        <dbReference type="EMBL" id="PDW04745.1"/>
    </source>
</evidence>
<feature type="transmembrane region" description="Helical" evidence="7">
    <location>
        <begin position="82"/>
        <end position="99"/>
    </location>
</feature>
<dbReference type="InterPro" id="IPR001958">
    <property type="entry name" value="Tet-R_TetA/multi-R_MdtG-like"/>
</dbReference>
<dbReference type="PROSITE" id="PS50850">
    <property type="entry name" value="MFS"/>
    <property type="match status" value="1"/>
</dbReference>
<feature type="transmembrane region" description="Helical" evidence="7">
    <location>
        <begin position="250"/>
        <end position="271"/>
    </location>
</feature>
<keyword evidence="6 7" id="KW-0472">Membrane</keyword>
<evidence type="ECO:0000256" key="5">
    <source>
        <dbReference type="ARBA" id="ARBA00022989"/>
    </source>
</evidence>
<keyword evidence="4 7" id="KW-0812">Transmembrane</keyword>
<dbReference type="PANTHER" id="PTHR43414:SF6">
    <property type="entry name" value="MULTIDRUG RESISTANCE PROTEIN MDTG"/>
    <property type="match status" value="1"/>
</dbReference>
<feature type="transmembrane region" description="Helical" evidence="7">
    <location>
        <begin position="165"/>
        <end position="185"/>
    </location>
</feature>
<comment type="subcellular location">
    <subcellularLocation>
        <location evidence="1">Cell membrane</location>
        <topology evidence="1">Multi-pass membrane protein</topology>
    </subcellularLocation>
</comment>
<organism evidence="9 10">
    <name type="scientific">Candidatus Viridilinea mediisalina</name>
    <dbReference type="NCBI Taxonomy" id="2024553"/>
    <lineage>
        <taxon>Bacteria</taxon>
        <taxon>Bacillati</taxon>
        <taxon>Chloroflexota</taxon>
        <taxon>Chloroflexia</taxon>
        <taxon>Chloroflexales</taxon>
        <taxon>Chloroflexineae</taxon>
        <taxon>Oscillochloridaceae</taxon>
        <taxon>Candidatus Viridilinea</taxon>
    </lineage>
</organism>
<proteinExistence type="predicted"/>
<reference evidence="10" key="1">
    <citation type="submission" date="2017-08" db="EMBL/GenBank/DDBJ databases">
        <authorList>
            <person name="Grouzdev D.S."/>
            <person name="Gaisin V.A."/>
            <person name="Rysina M.S."/>
            <person name="Gorlenko V.M."/>
        </authorList>
    </citation>
    <scope>NUCLEOTIDE SEQUENCE [LARGE SCALE GENOMIC DNA]</scope>
    <source>
        <strain evidence="10">Kir15-3F</strain>
    </source>
</reference>
<feature type="transmembrane region" description="Helical" evidence="7">
    <location>
        <begin position="308"/>
        <end position="330"/>
    </location>
</feature>
<dbReference type="Pfam" id="PF07690">
    <property type="entry name" value="MFS_1"/>
    <property type="match status" value="1"/>
</dbReference>
<dbReference type="GO" id="GO:0022857">
    <property type="term" value="F:transmembrane transporter activity"/>
    <property type="evidence" value="ECO:0007669"/>
    <property type="project" value="InterPro"/>
</dbReference>
<feature type="transmembrane region" description="Helical" evidence="7">
    <location>
        <begin position="342"/>
        <end position="366"/>
    </location>
</feature>
<evidence type="ECO:0000256" key="1">
    <source>
        <dbReference type="ARBA" id="ARBA00004651"/>
    </source>
</evidence>
<evidence type="ECO:0000256" key="4">
    <source>
        <dbReference type="ARBA" id="ARBA00022692"/>
    </source>
</evidence>
<evidence type="ECO:0000313" key="10">
    <source>
        <dbReference type="Proteomes" id="UP000220527"/>
    </source>
</evidence>
<dbReference type="SUPFAM" id="SSF103473">
    <property type="entry name" value="MFS general substrate transporter"/>
    <property type="match status" value="2"/>
</dbReference>